<dbReference type="Pfam" id="PF00702">
    <property type="entry name" value="Hydrolase"/>
    <property type="match status" value="1"/>
</dbReference>
<keyword evidence="11" id="KW-1278">Translocase</keyword>
<evidence type="ECO:0000256" key="12">
    <source>
        <dbReference type="ARBA" id="ARBA00022989"/>
    </source>
</evidence>
<keyword evidence="3" id="KW-0813">Transport</keyword>
<dbReference type="InterPro" id="IPR001757">
    <property type="entry name" value="P_typ_ATPase"/>
</dbReference>
<dbReference type="InterPro" id="IPR059000">
    <property type="entry name" value="ATPase_P-type_domA"/>
</dbReference>
<dbReference type="InterPro" id="IPR027256">
    <property type="entry name" value="P-typ_ATPase_IB"/>
</dbReference>
<dbReference type="Gene3D" id="2.70.150.10">
    <property type="entry name" value="Calcium-transporting ATPase, cytoplasmic transduction domain A"/>
    <property type="match status" value="1"/>
</dbReference>
<gene>
    <name evidence="18" type="ORF">OF122_06565</name>
</gene>
<feature type="transmembrane region" description="Helical" evidence="15">
    <location>
        <begin position="70"/>
        <end position="92"/>
    </location>
</feature>
<dbReference type="InterPro" id="IPR008250">
    <property type="entry name" value="ATPase_P-typ_transduc_dom_A_sf"/>
</dbReference>
<keyword evidence="7 15" id="KW-0479">Metal-binding</keyword>
<evidence type="ECO:0000256" key="3">
    <source>
        <dbReference type="ARBA" id="ARBA00022448"/>
    </source>
</evidence>
<evidence type="ECO:0000256" key="13">
    <source>
        <dbReference type="ARBA" id="ARBA00023065"/>
    </source>
</evidence>
<keyword evidence="5" id="KW-0597">Phosphoprotein</keyword>
<evidence type="ECO:0000256" key="8">
    <source>
        <dbReference type="ARBA" id="ARBA00022741"/>
    </source>
</evidence>
<dbReference type="SUPFAM" id="SSF81665">
    <property type="entry name" value="Calcium ATPase, transmembrane domain M"/>
    <property type="match status" value="1"/>
</dbReference>
<feature type="transmembrane region" description="Helical" evidence="15">
    <location>
        <begin position="37"/>
        <end position="58"/>
    </location>
</feature>
<feature type="transmembrane region" description="Helical" evidence="15">
    <location>
        <begin position="104"/>
        <end position="123"/>
    </location>
</feature>
<sequence>MDQHQQHRHVHDTAETEDITARDKHAGHSVAMFRDKFWLSLALTVPTVFWEPMIQEWFGYTAPRFPGSEFIPALFGTVVFIYGGWVFLNSAIGELKARLPGMMTLISLAISVAFVYSVAVLLGFDGHPLWWELATLVTIMLLGHWIEMRSISQAQGALNELAKLLPDLAVRVIEGDRTEEVPVSGLRTDDVVLVRPGASIPADGVVMSGKSAVNESMITGESQLVDKTDGSEVLGGTVNGQGSLRVRVLQTGQETALAGIMRLVSQAQSSRSRAQALADRAAFLLTIVAIVAGVATLAAWSLLGAEIDFTVTRVVTVLVIACPHALGLAVPLVTAISTTLGARNGLLIRDRRGLEEARNLDTVVFDKTGTLTLGSHRVVEIVAAKENDPDTVLSLAAAVERDSEHPIAQALLKSAEDKGLALPRSSSFEAAAGKGVEAVVEARRLSVGGPALLRERNVELDNDMENASLRFGDNGQAAIYLLEGENVLAVFAIADQVRPESREAVAKLQSMGIEVVILTGDSEAVARSVGRELGIDTVFSGVLPDQKSDKIKELQARGKRVAMVGDGVNDAPALVTADVGVAIGAGTDVAVEAGDVVLVRSDPRDIARIVTLSRATYRKMIQNLWWAAGYNIVAIPLAAGVLYWAGIVLAPAVGAVLMSASTVIVAINAQLLRRLDMAR</sequence>
<keyword evidence="19" id="KW-1185">Reference proteome</keyword>
<dbReference type="Gene3D" id="3.40.50.1000">
    <property type="entry name" value="HAD superfamily/HAD-like"/>
    <property type="match status" value="1"/>
</dbReference>
<accession>A0ABY6IS68</accession>
<evidence type="ECO:0000256" key="2">
    <source>
        <dbReference type="ARBA" id="ARBA00006024"/>
    </source>
</evidence>
<dbReference type="PRINTS" id="PR00119">
    <property type="entry name" value="CATATPASE"/>
</dbReference>
<feature type="transmembrane region" description="Helical" evidence="15">
    <location>
        <begin position="315"/>
        <end position="342"/>
    </location>
</feature>
<organism evidence="18 19">
    <name type="scientific">Pelagibacterium flavum</name>
    <dbReference type="NCBI Taxonomy" id="2984530"/>
    <lineage>
        <taxon>Bacteria</taxon>
        <taxon>Pseudomonadati</taxon>
        <taxon>Pseudomonadota</taxon>
        <taxon>Alphaproteobacteria</taxon>
        <taxon>Hyphomicrobiales</taxon>
        <taxon>Devosiaceae</taxon>
        <taxon>Pelagibacterium</taxon>
    </lineage>
</organism>
<comment type="similarity">
    <text evidence="2 15">Belongs to the cation transport ATPase (P-type) (TC 3.A.3) family. Type IB subfamily.</text>
</comment>
<dbReference type="Pfam" id="PF00122">
    <property type="entry name" value="E1-E2_ATPase"/>
    <property type="match status" value="1"/>
</dbReference>
<dbReference type="NCBIfam" id="TIGR01511">
    <property type="entry name" value="ATPase-IB1_Cu"/>
    <property type="match status" value="1"/>
</dbReference>
<evidence type="ECO:0000256" key="10">
    <source>
        <dbReference type="ARBA" id="ARBA00022842"/>
    </source>
</evidence>
<dbReference type="InterPro" id="IPR023214">
    <property type="entry name" value="HAD_sf"/>
</dbReference>
<dbReference type="NCBIfam" id="TIGR01494">
    <property type="entry name" value="ATPase_P-type"/>
    <property type="match status" value="1"/>
</dbReference>
<proteinExistence type="inferred from homology"/>
<dbReference type="InterPro" id="IPR036412">
    <property type="entry name" value="HAD-like_sf"/>
</dbReference>
<dbReference type="EC" id="3.6.3.-" evidence="18"/>
<comment type="subcellular location">
    <subcellularLocation>
        <location evidence="1">Cell membrane</location>
        <topology evidence="1">Multi-pass membrane protein</topology>
    </subcellularLocation>
</comment>
<evidence type="ECO:0000256" key="4">
    <source>
        <dbReference type="ARBA" id="ARBA00022475"/>
    </source>
</evidence>
<feature type="transmembrane region" description="Helical" evidence="15">
    <location>
        <begin position="624"/>
        <end position="646"/>
    </location>
</feature>
<evidence type="ECO:0000256" key="15">
    <source>
        <dbReference type="RuleBase" id="RU362081"/>
    </source>
</evidence>
<dbReference type="InterPro" id="IPR044492">
    <property type="entry name" value="P_typ_ATPase_HD_dom"/>
</dbReference>
<evidence type="ECO:0000256" key="11">
    <source>
        <dbReference type="ARBA" id="ARBA00022967"/>
    </source>
</evidence>
<keyword evidence="6 15" id="KW-0812">Transmembrane</keyword>
<dbReference type="RefSeq" id="WP_264227003.1">
    <property type="nucleotide sequence ID" value="NZ_CP107716.1"/>
</dbReference>
<keyword evidence="9 15" id="KW-0067">ATP-binding</keyword>
<evidence type="ECO:0000256" key="9">
    <source>
        <dbReference type="ARBA" id="ARBA00022840"/>
    </source>
</evidence>
<feature type="transmembrane region" description="Helical" evidence="15">
    <location>
        <begin position="129"/>
        <end position="146"/>
    </location>
</feature>
<dbReference type="SUPFAM" id="SSF81653">
    <property type="entry name" value="Calcium ATPase, transduction domain A"/>
    <property type="match status" value="1"/>
</dbReference>
<keyword evidence="14 15" id="KW-0472">Membrane</keyword>
<dbReference type="Proteomes" id="UP001163882">
    <property type="component" value="Chromosome"/>
</dbReference>
<evidence type="ECO:0000256" key="16">
    <source>
        <dbReference type="SAM" id="MobiDB-lite"/>
    </source>
</evidence>
<keyword evidence="4 15" id="KW-1003">Cell membrane</keyword>
<dbReference type="GO" id="GO:0016787">
    <property type="term" value="F:hydrolase activity"/>
    <property type="evidence" value="ECO:0007669"/>
    <property type="project" value="UniProtKB-KW"/>
</dbReference>
<dbReference type="SFLD" id="SFLDS00003">
    <property type="entry name" value="Haloacid_Dehalogenase"/>
    <property type="match status" value="1"/>
</dbReference>
<feature type="transmembrane region" description="Helical" evidence="15">
    <location>
        <begin position="652"/>
        <end position="672"/>
    </location>
</feature>
<dbReference type="Gene3D" id="3.40.1110.10">
    <property type="entry name" value="Calcium-transporting ATPase, cytoplasmic domain N"/>
    <property type="match status" value="1"/>
</dbReference>
<dbReference type="SFLD" id="SFLDF00027">
    <property type="entry name" value="p-type_atpase"/>
    <property type="match status" value="1"/>
</dbReference>
<evidence type="ECO:0000256" key="7">
    <source>
        <dbReference type="ARBA" id="ARBA00022723"/>
    </source>
</evidence>
<keyword evidence="8 15" id="KW-0547">Nucleotide-binding</keyword>
<evidence type="ECO:0000256" key="5">
    <source>
        <dbReference type="ARBA" id="ARBA00022553"/>
    </source>
</evidence>
<keyword evidence="13" id="KW-0406">Ion transport</keyword>
<keyword evidence="12 15" id="KW-1133">Transmembrane helix</keyword>
<dbReference type="InterPro" id="IPR018303">
    <property type="entry name" value="ATPase_P-typ_P_site"/>
</dbReference>
<evidence type="ECO:0000256" key="1">
    <source>
        <dbReference type="ARBA" id="ARBA00004651"/>
    </source>
</evidence>
<dbReference type="SFLD" id="SFLDG00002">
    <property type="entry name" value="C1.7:_P-type_atpase_like"/>
    <property type="match status" value="1"/>
</dbReference>
<dbReference type="NCBIfam" id="TIGR01525">
    <property type="entry name" value="ATPase-IB_hvy"/>
    <property type="match status" value="1"/>
</dbReference>
<evidence type="ECO:0000256" key="14">
    <source>
        <dbReference type="ARBA" id="ARBA00023136"/>
    </source>
</evidence>
<dbReference type="PANTHER" id="PTHR43520:SF5">
    <property type="entry name" value="CATION-TRANSPORTING P-TYPE ATPASE-RELATED"/>
    <property type="match status" value="1"/>
</dbReference>
<keyword evidence="18" id="KW-0378">Hydrolase</keyword>
<evidence type="ECO:0000313" key="18">
    <source>
        <dbReference type="EMBL" id="UYQ73418.1"/>
    </source>
</evidence>
<feature type="domain" description="P-type ATPase A" evidence="17">
    <location>
        <begin position="169"/>
        <end position="264"/>
    </location>
</feature>
<evidence type="ECO:0000256" key="6">
    <source>
        <dbReference type="ARBA" id="ARBA00022692"/>
    </source>
</evidence>
<evidence type="ECO:0000313" key="19">
    <source>
        <dbReference type="Proteomes" id="UP001163882"/>
    </source>
</evidence>
<dbReference type="InterPro" id="IPR023299">
    <property type="entry name" value="ATPase_P-typ_cyto_dom_N"/>
</dbReference>
<name>A0ABY6IS68_9HYPH</name>
<reference evidence="18" key="1">
    <citation type="submission" date="2022-10" db="EMBL/GenBank/DDBJ databases">
        <title>YIM 151497 complete genome.</title>
        <authorList>
            <person name="Chen X."/>
        </authorList>
    </citation>
    <scope>NUCLEOTIDE SEQUENCE</scope>
    <source>
        <strain evidence="18">YIM 151497</strain>
    </source>
</reference>
<keyword evidence="10" id="KW-0460">Magnesium</keyword>
<dbReference type="PROSITE" id="PS00154">
    <property type="entry name" value="ATPASE_E1_E2"/>
    <property type="match status" value="1"/>
</dbReference>
<evidence type="ECO:0000259" key="17">
    <source>
        <dbReference type="Pfam" id="PF00122"/>
    </source>
</evidence>
<dbReference type="PANTHER" id="PTHR43520">
    <property type="entry name" value="ATP7, ISOFORM B"/>
    <property type="match status" value="1"/>
</dbReference>
<dbReference type="PRINTS" id="PR00943">
    <property type="entry name" value="CUATPASE"/>
</dbReference>
<dbReference type="SUPFAM" id="SSF56784">
    <property type="entry name" value="HAD-like"/>
    <property type="match status" value="1"/>
</dbReference>
<feature type="region of interest" description="Disordered" evidence="16">
    <location>
        <begin position="1"/>
        <end position="20"/>
    </location>
</feature>
<dbReference type="InterPro" id="IPR023298">
    <property type="entry name" value="ATPase_P-typ_TM_dom_sf"/>
</dbReference>
<dbReference type="EMBL" id="CP107716">
    <property type="protein sequence ID" value="UYQ73418.1"/>
    <property type="molecule type" value="Genomic_DNA"/>
</dbReference>
<protein>
    <submittedName>
        <fullName evidence="18">Copper-translocating P-type ATPase</fullName>
        <ecNumber evidence="18">3.6.3.-</ecNumber>
    </submittedName>
</protein>
<feature type="transmembrane region" description="Helical" evidence="15">
    <location>
        <begin position="281"/>
        <end position="303"/>
    </location>
</feature>